<feature type="chain" id="PRO_5044553564" evidence="1">
    <location>
        <begin position="23"/>
        <end position="210"/>
    </location>
</feature>
<evidence type="ECO:0000313" key="2">
    <source>
        <dbReference type="EMBL" id="VDM46091.1"/>
    </source>
</evidence>
<sequence length="210" mass="22941">MYSSNVCAVLVGLAMCAEYVLSLICYNCHNTAPTNTDCVKSKNCTGSACIVYEGASMAISSAFCLLILPGVIERKRRIDRQCWLEANDPLSLPIQNATLVKQNPFIDYDDGNSAEENALHVRNILFSSGDAKVDPQQAADDPRTLDIDDNGLVPISHDDYIGDYFEKDSADKKSEAEKILIEFKSSAYMTNLCSSLYIMSASVIAADLLS</sequence>
<reference evidence="4" key="1">
    <citation type="submission" date="2016-06" db="UniProtKB">
        <authorList>
            <consortium name="WormBaseParasite"/>
        </authorList>
    </citation>
    <scope>IDENTIFICATION</scope>
</reference>
<dbReference type="WBParaSite" id="TCNE_0001477001-mRNA-1">
    <property type="protein sequence ID" value="TCNE_0001477001-mRNA-1"/>
    <property type="gene ID" value="TCNE_0001477001"/>
</dbReference>
<proteinExistence type="predicted"/>
<dbReference type="AlphaFoldDB" id="A0A183V200"/>
<feature type="signal peptide" evidence="1">
    <location>
        <begin position="1"/>
        <end position="22"/>
    </location>
</feature>
<keyword evidence="3" id="KW-1185">Reference proteome</keyword>
<keyword evidence="1" id="KW-0732">Signal</keyword>
<dbReference type="EMBL" id="UYWY01022440">
    <property type="protein sequence ID" value="VDM46091.1"/>
    <property type="molecule type" value="Genomic_DNA"/>
</dbReference>
<dbReference type="Proteomes" id="UP000050794">
    <property type="component" value="Unassembled WGS sequence"/>
</dbReference>
<name>A0A183V200_TOXCA</name>
<organism evidence="3 4">
    <name type="scientific">Toxocara canis</name>
    <name type="common">Canine roundworm</name>
    <dbReference type="NCBI Taxonomy" id="6265"/>
    <lineage>
        <taxon>Eukaryota</taxon>
        <taxon>Metazoa</taxon>
        <taxon>Ecdysozoa</taxon>
        <taxon>Nematoda</taxon>
        <taxon>Chromadorea</taxon>
        <taxon>Rhabditida</taxon>
        <taxon>Spirurina</taxon>
        <taxon>Ascaridomorpha</taxon>
        <taxon>Ascaridoidea</taxon>
        <taxon>Toxocaridae</taxon>
        <taxon>Toxocara</taxon>
    </lineage>
</organism>
<gene>
    <name evidence="2" type="ORF">TCNE_LOCUS14770</name>
</gene>
<accession>A0A183V200</accession>
<protein>
    <submittedName>
        <fullName evidence="4">Glycoprotein</fullName>
    </submittedName>
</protein>
<evidence type="ECO:0000256" key="1">
    <source>
        <dbReference type="SAM" id="SignalP"/>
    </source>
</evidence>
<reference evidence="2 3" key="2">
    <citation type="submission" date="2018-11" db="EMBL/GenBank/DDBJ databases">
        <authorList>
            <consortium name="Pathogen Informatics"/>
        </authorList>
    </citation>
    <scope>NUCLEOTIDE SEQUENCE [LARGE SCALE GENOMIC DNA]</scope>
</reference>
<evidence type="ECO:0000313" key="4">
    <source>
        <dbReference type="WBParaSite" id="TCNE_0001477001-mRNA-1"/>
    </source>
</evidence>
<evidence type="ECO:0000313" key="3">
    <source>
        <dbReference type="Proteomes" id="UP000050794"/>
    </source>
</evidence>